<evidence type="ECO:0000313" key="5">
    <source>
        <dbReference type="Proteomes" id="UP000006512"/>
    </source>
</evidence>
<evidence type="ECO:0000259" key="3">
    <source>
        <dbReference type="Pfam" id="PF00326"/>
    </source>
</evidence>
<dbReference type="HOGENOM" id="CLU_008615_3_2_5"/>
<evidence type="ECO:0000313" key="4">
    <source>
        <dbReference type="EMBL" id="EGF89633.1"/>
    </source>
</evidence>
<feature type="domain" description="Peptidase S9 prolyl oligopeptidase catalytic" evidence="3">
    <location>
        <begin position="449"/>
        <end position="655"/>
    </location>
</feature>
<dbReference type="eggNOG" id="COG0823">
    <property type="taxonomic scope" value="Bacteria"/>
</dbReference>
<accession>F4QSB3</accession>
<dbReference type="InterPro" id="IPR011659">
    <property type="entry name" value="WD40"/>
</dbReference>
<dbReference type="GO" id="GO:0006508">
    <property type="term" value="P:proteolysis"/>
    <property type="evidence" value="ECO:0007669"/>
    <property type="project" value="InterPro"/>
</dbReference>
<dbReference type="Gene3D" id="2.120.10.30">
    <property type="entry name" value="TolB, C-terminal domain"/>
    <property type="match status" value="1"/>
</dbReference>
<dbReference type="SUPFAM" id="SSF82171">
    <property type="entry name" value="DPP6 N-terminal domain-like"/>
    <property type="match status" value="1"/>
</dbReference>
<reference evidence="5" key="1">
    <citation type="submission" date="2011-03" db="EMBL/GenBank/DDBJ databases">
        <title>Draft genome sequence of Brevundimonas diminuta.</title>
        <authorList>
            <person name="Brown P.J.B."/>
            <person name="Buechlein A."/>
            <person name="Hemmerich C."/>
            <person name="Brun Y.V."/>
        </authorList>
    </citation>
    <scope>NUCLEOTIDE SEQUENCE [LARGE SCALE GENOMIC DNA]</scope>
    <source>
        <strain evidence="5">C19</strain>
    </source>
</reference>
<keyword evidence="2" id="KW-0645">Protease</keyword>
<evidence type="ECO:0000256" key="1">
    <source>
        <dbReference type="ARBA" id="ARBA00022801"/>
    </source>
</evidence>
<dbReference type="InterPro" id="IPR001375">
    <property type="entry name" value="Peptidase_S9_cat"/>
</dbReference>
<dbReference type="InterPro" id="IPR029058">
    <property type="entry name" value="AB_hydrolase_fold"/>
</dbReference>
<dbReference type="SUPFAM" id="SSF53474">
    <property type="entry name" value="alpha/beta-Hydrolases"/>
    <property type="match status" value="1"/>
</dbReference>
<dbReference type="PANTHER" id="PTHR42776">
    <property type="entry name" value="SERINE PEPTIDASE S9 FAMILY MEMBER"/>
    <property type="match status" value="1"/>
</dbReference>
<organism evidence="4 5">
    <name type="scientific">Asticcacaulis biprosthecium C19</name>
    <dbReference type="NCBI Taxonomy" id="715226"/>
    <lineage>
        <taxon>Bacteria</taxon>
        <taxon>Pseudomonadati</taxon>
        <taxon>Pseudomonadota</taxon>
        <taxon>Alphaproteobacteria</taxon>
        <taxon>Caulobacterales</taxon>
        <taxon>Caulobacteraceae</taxon>
        <taxon>Asticcacaulis</taxon>
    </lineage>
</organism>
<gene>
    <name evidence="4" type="ORF">ABI_40550</name>
</gene>
<name>F4QSB3_9CAUL</name>
<evidence type="ECO:0000256" key="2">
    <source>
        <dbReference type="ARBA" id="ARBA00022825"/>
    </source>
</evidence>
<keyword evidence="1" id="KW-0378">Hydrolase</keyword>
<dbReference type="eggNOG" id="COG1506">
    <property type="taxonomic scope" value="Bacteria"/>
</dbReference>
<protein>
    <submittedName>
        <fullName evidence="4">Prolyl oligopeptidase family protein</fullName>
    </submittedName>
</protein>
<dbReference type="PANTHER" id="PTHR42776:SF27">
    <property type="entry name" value="DIPEPTIDYL PEPTIDASE FAMILY MEMBER 6"/>
    <property type="match status" value="1"/>
</dbReference>
<keyword evidence="2" id="KW-0720">Serine protease</keyword>
<dbReference type="EMBL" id="GL883080">
    <property type="protein sequence ID" value="EGF89633.1"/>
    <property type="molecule type" value="Genomic_DNA"/>
</dbReference>
<dbReference type="InterPro" id="IPR011042">
    <property type="entry name" value="6-blade_b-propeller_TolB-like"/>
</dbReference>
<dbReference type="Pfam" id="PF00326">
    <property type="entry name" value="Peptidase_S9"/>
    <property type="match status" value="1"/>
</dbReference>
<dbReference type="STRING" id="715226.ABI_40550"/>
<dbReference type="Gene3D" id="3.40.50.1820">
    <property type="entry name" value="alpha/beta hydrolase"/>
    <property type="match status" value="1"/>
</dbReference>
<dbReference type="Proteomes" id="UP000006512">
    <property type="component" value="Unassembled WGS sequence"/>
</dbReference>
<proteinExistence type="predicted"/>
<sequence>MYSVATRMVVQRLEFLMHKLARFVSLTAMIVFVPVGSAFADAEKPAALVADGIPAVPDAMVAKTRPYMEFRTASFASWNPNDKSMLITTRFGNTAQLHQVAGPMMDRRQISFEAEPVSGSWSPKGDVLITQKDTGGNEFFQLYRLKDGRLTLLTDAKSRNSGNAWSQDGQYFAYTSTRRNGSDNDIYIIDPRDPASNRLVAQVKGGGWRLSDFAPDGKTAVVAEYLSVTKSNLYVLDIASGVMTPIGDLKKDISYGGAEFAPDGKLWVTSDEGSDFQRLGVLDVKTGKFTPKSPEPKWDIQSFDIADDGSFLVYSINEAGAEKVKVMDLKTGAVRTVEDLPAGNVGGIDIAPWGTIGLTFTSARSAADAYSIDPKTLAVTRWTQSETGGLDVTKNVEPEFVEVKSFDGEPVSGFLYRPDPAKFPGKRPLIVNVHGGPESQFAPGFMGRTNYLLNELGIAVFYPNVRGSTGFGKRFVGLDNGPFLREDSVKDIGAFLDRFDADAGIDKNRVAVTGGSYGGYVCYAAAIRYGARLKGANCVVAISNFVTFLENTQSYRRDLRRVEYGDERDPKQRAKLLEISPLTAADKFNIPLLVVTGANDPRVPASEADQIIAAVRAKGGTAWHLLGQDEGHGFAKKVNQDYQFWVGLMFWEQTLLKE</sequence>
<dbReference type="Pfam" id="PF07676">
    <property type="entry name" value="PD40"/>
    <property type="match status" value="1"/>
</dbReference>
<dbReference type="GO" id="GO:0004252">
    <property type="term" value="F:serine-type endopeptidase activity"/>
    <property type="evidence" value="ECO:0007669"/>
    <property type="project" value="TreeGrafter"/>
</dbReference>
<keyword evidence="5" id="KW-1185">Reference proteome</keyword>
<dbReference type="AlphaFoldDB" id="F4QSB3"/>